<keyword evidence="2 7" id="KW-0813">Transport</keyword>
<dbReference type="GO" id="GO:0046961">
    <property type="term" value="F:proton-transporting ATPase activity, rotational mechanism"/>
    <property type="evidence" value="ECO:0007669"/>
    <property type="project" value="InterPro"/>
</dbReference>
<gene>
    <name evidence="7" type="primary">atpF</name>
    <name evidence="8" type="ordered locus">Mhar_0240</name>
</gene>
<dbReference type="STRING" id="1110509.Mhar_0240"/>
<keyword evidence="3 7" id="KW-0375">Hydrogen ion transport</keyword>
<evidence type="ECO:0000256" key="4">
    <source>
        <dbReference type="ARBA" id="ARBA00023065"/>
    </source>
</evidence>
<evidence type="ECO:0000256" key="7">
    <source>
        <dbReference type="HAMAP-Rule" id="MF_00312"/>
    </source>
</evidence>
<dbReference type="GO" id="GO:0042777">
    <property type="term" value="P:proton motive force-driven plasma membrane ATP synthesis"/>
    <property type="evidence" value="ECO:0007669"/>
    <property type="project" value="UniProtKB-UniRule"/>
</dbReference>
<evidence type="ECO:0000313" key="9">
    <source>
        <dbReference type="Proteomes" id="UP000005877"/>
    </source>
</evidence>
<dbReference type="GO" id="GO:0005524">
    <property type="term" value="F:ATP binding"/>
    <property type="evidence" value="ECO:0007669"/>
    <property type="project" value="UniProtKB-UniRule"/>
</dbReference>
<dbReference type="AlphaFoldDB" id="G7WL76"/>
<dbReference type="OrthoDB" id="24971at2157"/>
<dbReference type="InterPro" id="IPR036906">
    <property type="entry name" value="ATPase_V1_fsu_sf"/>
</dbReference>
<sequence>MSSMKIAVIGDSDTVSGFRLGGVTRSYVVRVEEPIEVILAELIGDETVGVIAITERLADANRSAIDEITKGKKAVTPILVEISDKNGPIVREVDPLKALIKSAIGVEI</sequence>
<keyword evidence="7" id="KW-1003">Cell membrane</keyword>
<dbReference type="PATRIC" id="fig|1110509.7.peg.274"/>
<dbReference type="SUPFAM" id="SSF159468">
    <property type="entry name" value="AtpF-like"/>
    <property type="match status" value="1"/>
</dbReference>
<reference evidence="8 9" key="1">
    <citation type="journal article" date="2012" name="PLoS ONE">
        <title>The genome characteristics and predicted function of methyl-group oxidation pathway in the obligate aceticlastic methanogens, Methanosaeta spp.</title>
        <authorList>
            <person name="Zhu J."/>
            <person name="Zheng H."/>
            <person name="Ai G."/>
            <person name="Zhang G."/>
            <person name="Liu D."/>
            <person name="Liu X."/>
            <person name="Dong X."/>
        </authorList>
    </citation>
    <scope>NUCLEOTIDE SEQUENCE [LARGE SCALE GENOMIC DNA]</scope>
    <source>
        <strain evidence="8 9">6Ac</strain>
    </source>
</reference>
<evidence type="ECO:0000256" key="1">
    <source>
        <dbReference type="ARBA" id="ARBA00010148"/>
    </source>
</evidence>
<dbReference type="GO" id="GO:0005886">
    <property type="term" value="C:plasma membrane"/>
    <property type="evidence" value="ECO:0007669"/>
    <property type="project" value="UniProtKB-SubCell"/>
</dbReference>
<evidence type="ECO:0000256" key="5">
    <source>
        <dbReference type="ARBA" id="ARBA00023136"/>
    </source>
</evidence>
<proteinExistence type="inferred from homology"/>
<dbReference type="Pfam" id="PF01990">
    <property type="entry name" value="ATP-synt_F"/>
    <property type="match status" value="1"/>
</dbReference>
<name>G7WL76_METH6</name>
<dbReference type="Gene3D" id="3.40.50.10580">
    <property type="entry name" value="ATPase, V1 complex, subunit F"/>
    <property type="match status" value="1"/>
</dbReference>
<organism evidence="8 9">
    <name type="scientific">Methanothrix harundinacea (strain 6Ac)</name>
    <name type="common">Methanosaeta harundinacea</name>
    <dbReference type="NCBI Taxonomy" id="1110509"/>
    <lineage>
        <taxon>Archaea</taxon>
        <taxon>Methanobacteriati</taxon>
        <taxon>Methanobacteriota</taxon>
        <taxon>Stenosarchaea group</taxon>
        <taxon>Methanomicrobia</taxon>
        <taxon>Methanotrichales</taxon>
        <taxon>Methanotrichaceae</taxon>
        <taxon>Methanothrix</taxon>
    </lineage>
</organism>
<protein>
    <recommendedName>
        <fullName evidence="7">A-type ATP synthase subunit F</fullName>
    </recommendedName>
</protein>
<comment type="similarity">
    <text evidence="1 7">Belongs to the V-ATPase F subunit family.</text>
</comment>
<comment type="function">
    <text evidence="7">Component of the A-type ATP synthase that produces ATP from ADP in the presence of a proton gradient across the membrane.</text>
</comment>
<dbReference type="HOGENOM" id="CLU_135754_2_0_2"/>
<keyword evidence="9" id="KW-1185">Reference proteome</keyword>
<evidence type="ECO:0000313" key="8">
    <source>
        <dbReference type="EMBL" id="AET63630.1"/>
    </source>
</evidence>
<comment type="subcellular location">
    <subcellularLocation>
        <location evidence="7">Cell membrane</location>
        <topology evidence="7">Peripheral membrane protein</topology>
    </subcellularLocation>
</comment>
<dbReference type="HAMAP" id="MF_00312">
    <property type="entry name" value="ATP_synth_F_arch"/>
    <property type="match status" value="1"/>
</dbReference>
<evidence type="ECO:0000256" key="6">
    <source>
        <dbReference type="ARBA" id="ARBA00023310"/>
    </source>
</evidence>
<keyword evidence="6 7" id="KW-0066">ATP synthesis</keyword>
<comment type="subunit">
    <text evidence="7">Has multiple subunits with at least A(3), B(3), C, D, E, F, H, I and proteolipid K(x).</text>
</comment>
<keyword evidence="4 7" id="KW-0406">Ion transport</keyword>
<keyword evidence="5 7" id="KW-0472">Membrane</keyword>
<accession>G7WL76</accession>
<dbReference type="InterPro" id="IPR008218">
    <property type="entry name" value="ATPase_V1-cplx_f_g_su"/>
</dbReference>
<dbReference type="EMBL" id="CP003117">
    <property type="protein sequence ID" value="AET63630.1"/>
    <property type="molecule type" value="Genomic_DNA"/>
</dbReference>
<evidence type="ECO:0000256" key="2">
    <source>
        <dbReference type="ARBA" id="ARBA00022448"/>
    </source>
</evidence>
<dbReference type="KEGG" id="mhi:Mhar_0240"/>
<dbReference type="InterPro" id="IPR022944">
    <property type="entry name" value="ATPase_V1-cplx_fsu_bac/arc"/>
</dbReference>
<dbReference type="GO" id="GO:0046933">
    <property type="term" value="F:proton-transporting ATP synthase activity, rotational mechanism"/>
    <property type="evidence" value="ECO:0007669"/>
    <property type="project" value="UniProtKB-UniRule"/>
</dbReference>
<evidence type="ECO:0000256" key="3">
    <source>
        <dbReference type="ARBA" id="ARBA00022781"/>
    </source>
</evidence>
<dbReference type="Proteomes" id="UP000005877">
    <property type="component" value="Chromosome"/>
</dbReference>